<sequence>METAAVVDTSAHPEFVEPPSREVRVLLDDPTDLAVVRIDRIGAPRHRMAATDHRAEMRIRFLV</sequence>
<gene>
    <name evidence="1" type="ORF">R3Q16_34580</name>
</gene>
<comment type="caution">
    <text evidence="1">The sequence shown here is derived from an EMBL/GenBank/DDBJ whole genome shotgun (WGS) entry which is preliminary data.</text>
</comment>
<proteinExistence type="predicted"/>
<keyword evidence="2" id="KW-1185">Reference proteome</keyword>
<organism evidence="1 2">
    <name type="scientific">Rhodococcus globerulus</name>
    <dbReference type="NCBI Taxonomy" id="33008"/>
    <lineage>
        <taxon>Bacteria</taxon>
        <taxon>Bacillati</taxon>
        <taxon>Actinomycetota</taxon>
        <taxon>Actinomycetes</taxon>
        <taxon>Mycobacteriales</taxon>
        <taxon>Nocardiaceae</taxon>
        <taxon>Rhodococcus</taxon>
    </lineage>
</organism>
<protein>
    <submittedName>
        <fullName evidence="1">Uncharacterized protein</fullName>
    </submittedName>
</protein>
<reference evidence="1 2" key="1">
    <citation type="submission" date="2023-10" db="EMBL/GenBank/DDBJ databases">
        <title>Development of a sustainable strategy for remediation of hydrocarbon-contaminated territories based on the waste exchange concept.</title>
        <authorList>
            <person name="Krivoruchko A."/>
        </authorList>
    </citation>
    <scope>NUCLEOTIDE SEQUENCE [LARGE SCALE GENOMIC DNA]</scope>
    <source>
        <strain evidence="1 2">IEGM 1203</strain>
    </source>
</reference>
<accession>A0ABU4C5D4</accession>
<dbReference type="RefSeq" id="WP_317546357.1">
    <property type="nucleotide sequence ID" value="NZ_JAWLKB010000071.1"/>
</dbReference>
<evidence type="ECO:0000313" key="2">
    <source>
        <dbReference type="Proteomes" id="UP001185927"/>
    </source>
</evidence>
<evidence type="ECO:0000313" key="1">
    <source>
        <dbReference type="EMBL" id="MDV6271716.1"/>
    </source>
</evidence>
<dbReference type="EMBL" id="JAWLKB010000071">
    <property type="protein sequence ID" value="MDV6271716.1"/>
    <property type="molecule type" value="Genomic_DNA"/>
</dbReference>
<dbReference type="Proteomes" id="UP001185927">
    <property type="component" value="Unassembled WGS sequence"/>
</dbReference>
<name>A0ABU4C5D4_RHOGO</name>